<gene>
    <name evidence="4" type="ORF">RHGRI_010728</name>
</gene>
<sequence length="498" mass="53816">MGKNPEEEHSLSTSTANVVDSHATDPNAENGCRVGLRFVRLRCILALLLGLGVFVSALFWLPPFLHGADQRDLDLDSQFGDHDMVASFMLKKPVSLLQDNILQLEGDIFDEIEAPTIKVEILSLKPVSGSNITTVVFAVDPDEKNTRVSSTIQSLIRASFVSLVQQYPLRLNASLFGEPSSFEVLKFPGGITISPPQSAFLLQKVQILFNFTLIFSIDQIKYNFNDLTSQLKSGLRLAPYENLYIRLTNSKGSTVAPPTTVQTLVLLAIGSPPSQTRLKQLAQTIKNSHAKNLGLNNTVFGRVKQVRLSSILQHSLSGDASPTPAPLPSPRHHHRHHHHHHHHHHHDALLSPIISPGAAPEKRPPATEKGSPSPAPAPGMSNKANPPGCEYGRFPRKAKKQSHVGPPVLPPVPGTYAAPSPMQLVSPPAPASYQIPAPSPFPKAVFAQVQPPTSGEFDAEPPDITHQAVSASPYSSSAGLLPTGLPAVLQFLILVNLL</sequence>
<keyword evidence="2" id="KW-1133">Transmembrane helix</keyword>
<reference evidence="4" key="1">
    <citation type="submission" date="2020-08" db="EMBL/GenBank/DDBJ databases">
        <title>Plant Genome Project.</title>
        <authorList>
            <person name="Zhang R.-G."/>
        </authorList>
    </citation>
    <scope>NUCLEOTIDE SEQUENCE</scope>
    <source>
        <strain evidence="4">WSP0</strain>
        <tissue evidence="4">Leaf</tissue>
    </source>
</reference>
<feature type="transmembrane region" description="Helical" evidence="2">
    <location>
        <begin position="43"/>
        <end position="61"/>
    </location>
</feature>
<dbReference type="PANTHER" id="PTHR33826:SF2">
    <property type="entry name" value="HYDROXYPROLINE-RICH GLYCOPROTEIN FAMILY PROTEIN"/>
    <property type="match status" value="1"/>
</dbReference>
<organism evidence="4 5">
    <name type="scientific">Rhododendron griersonianum</name>
    <dbReference type="NCBI Taxonomy" id="479676"/>
    <lineage>
        <taxon>Eukaryota</taxon>
        <taxon>Viridiplantae</taxon>
        <taxon>Streptophyta</taxon>
        <taxon>Embryophyta</taxon>
        <taxon>Tracheophyta</taxon>
        <taxon>Spermatophyta</taxon>
        <taxon>Magnoliopsida</taxon>
        <taxon>eudicotyledons</taxon>
        <taxon>Gunneridae</taxon>
        <taxon>Pentapetalae</taxon>
        <taxon>asterids</taxon>
        <taxon>Ericales</taxon>
        <taxon>Ericaceae</taxon>
        <taxon>Ericoideae</taxon>
        <taxon>Rhodoreae</taxon>
        <taxon>Rhododendron</taxon>
    </lineage>
</organism>
<evidence type="ECO:0000256" key="1">
    <source>
        <dbReference type="SAM" id="MobiDB-lite"/>
    </source>
</evidence>
<name>A0AAV6KJR1_9ERIC</name>
<evidence type="ECO:0000259" key="3">
    <source>
        <dbReference type="Pfam" id="PF23041"/>
    </source>
</evidence>
<dbReference type="EMBL" id="JACTNZ010000004">
    <property type="protein sequence ID" value="KAG5552720.1"/>
    <property type="molecule type" value="Genomic_DNA"/>
</dbReference>
<feature type="compositionally biased region" description="Basic and acidic residues" evidence="1">
    <location>
        <begin position="1"/>
        <end position="10"/>
    </location>
</feature>
<feature type="domain" description="DUF7036" evidence="3">
    <location>
        <begin position="87"/>
        <end position="177"/>
    </location>
</feature>
<protein>
    <recommendedName>
        <fullName evidence="3">DUF7036 domain-containing protein</fullName>
    </recommendedName>
</protein>
<dbReference type="InterPro" id="IPR055464">
    <property type="entry name" value="DUF7036"/>
</dbReference>
<feature type="region of interest" description="Disordered" evidence="1">
    <location>
        <begin position="315"/>
        <end position="412"/>
    </location>
</feature>
<keyword evidence="2" id="KW-0472">Membrane</keyword>
<proteinExistence type="predicted"/>
<evidence type="ECO:0000313" key="5">
    <source>
        <dbReference type="Proteomes" id="UP000823749"/>
    </source>
</evidence>
<evidence type="ECO:0000313" key="4">
    <source>
        <dbReference type="EMBL" id="KAG5552720.1"/>
    </source>
</evidence>
<keyword evidence="2" id="KW-0812">Transmembrane</keyword>
<feature type="region of interest" description="Disordered" evidence="1">
    <location>
        <begin position="1"/>
        <end position="24"/>
    </location>
</feature>
<keyword evidence="5" id="KW-1185">Reference proteome</keyword>
<comment type="caution">
    <text evidence="4">The sequence shown here is derived from an EMBL/GenBank/DDBJ whole genome shotgun (WGS) entry which is preliminary data.</text>
</comment>
<feature type="domain" description="DUF7036" evidence="3">
    <location>
        <begin position="210"/>
        <end position="301"/>
    </location>
</feature>
<dbReference type="AlphaFoldDB" id="A0AAV6KJR1"/>
<feature type="compositionally biased region" description="Basic residues" evidence="1">
    <location>
        <begin position="330"/>
        <end position="346"/>
    </location>
</feature>
<dbReference type="Proteomes" id="UP000823749">
    <property type="component" value="Chromosome 4"/>
</dbReference>
<accession>A0AAV6KJR1</accession>
<dbReference type="PANTHER" id="PTHR33826">
    <property type="entry name" value="F20B24.21"/>
    <property type="match status" value="1"/>
</dbReference>
<dbReference type="Pfam" id="PF23041">
    <property type="entry name" value="DUF7036"/>
    <property type="match status" value="2"/>
</dbReference>
<evidence type="ECO:0000256" key="2">
    <source>
        <dbReference type="SAM" id="Phobius"/>
    </source>
</evidence>